<dbReference type="NCBIfam" id="TIGR04336">
    <property type="entry name" value="AmmeMemoSam_B"/>
    <property type="match status" value="1"/>
</dbReference>
<protein>
    <recommendedName>
        <fullName evidence="2">MEMO1 family protein SP90_11910</fullName>
    </recommendedName>
</protein>
<sequence>MKSATNSAALRTPAVAGQFYTANPQALREEVEAYLQRGTRRTARTLLTMAPHAGYMYSGKTAGCAFGSSNLAHTIYLLGPNHTGRGAPISVWSGGDWQTPLGAVPVNTQARDELLASSTFFEADTLAHLDEHSLEVLLPFIQVANPAAKIVPIAIATSNQETLAFVGAVLASALQKNPDSGIVVSSDMSHYISAEEAKKLDTLALSYVQSVDALGLLSAVSRNNISMCGVLPMTAALLACETLGATKAELIEYTNSGVVSGDASQVVGYAGAIIDRP</sequence>
<dbReference type="PATRIC" id="fig|1560234.3.peg.1477"/>
<dbReference type="CDD" id="cd07361">
    <property type="entry name" value="MEMO_like"/>
    <property type="match status" value="1"/>
</dbReference>
<evidence type="ECO:0000256" key="2">
    <source>
        <dbReference type="HAMAP-Rule" id="MF_00055"/>
    </source>
</evidence>
<comment type="similarity">
    <text evidence="1 2">Belongs to the MEMO1 family.</text>
</comment>
<dbReference type="Gene3D" id="3.40.830.10">
    <property type="entry name" value="LigB-like"/>
    <property type="match status" value="1"/>
</dbReference>
<comment type="caution">
    <text evidence="3">The sequence shown here is derived from an EMBL/GenBank/DDBJ whole genome shotgun (WGS) entry which is preliminary data.</text>
</comment>
<dbReference type="EMBL" id="JXMS01000022">
    <property type="protein sequence ID" value="OBQ46496.1"/>
    <property type="molecule type" value="Genomic_DNA"/>
</dbReference>
<dbReference type="STRING" id="1560234.SP90_11910"/>
<gene>
    <name evidence="3" type="ORF">SP90_11910</name>
</gene>
<name>A0A1B7XAY3_9BACT</name>
<dbReference type="Pfam" id="PF01875">
    <property type="entry name" value="Memo"/>
    <property type="match status" value="1"/>
</dbReference>
<evidence type="ECO:0000313" key="3">
    <source>
        <dbReference type="EMBL" id="OBQ46496.1"/>
    </source>
</evidence>
<evidence type="ECO:0000256" key="1">
    <source>
        <dbReference type="ARBA" id="ARBA00006315"/>
    </source>
</evidence>
<proteinExistence type="inferred from homology"/>
<dbReference type="HAMAP" id="MF_00055">
    <property type="entry name" value="MEMO1"/>
    <property type="match status" value="1"/>
</dbReference>
<dbReference type="OrthoDB" id="9785549at2"/>
<dbReference type="RefSeq" id="WP_066856431.1">
    <property type="nucleotide sequence ID" value="NZ_JXMS01000022.1"/>
</dbReference>
<organism evidence="3 4">
    <name type="scientific">Halodesulfovibrio spirochaetisodalis</name>
    <dbReference type="NCBI Taxonomy" id="1560234"/>
    <lineage>
        <taxon>Bacteria</taxon>
        <taxon>Pseudomonadati</taxon>
        <taxon>Thermodesulfobacteriota</taxon>
        <taxon>Desulfovibrionia</taxon>
        <taxon>Desulfovibrionales</taxon>
        <taxon>Desulfovibrionaceae</taxon>
        <taxon>Halodesulfovibrio</taxon>
    </lineage>
</organism>
<dbReference type="InterPro" id="IPR002737">
    <property type="entry name" value="MEMO1_fam"/>
</dbReference>
<dbReference type="AlphaFoldDB" id="A0A1B7XAY3"/>
<accession>A0A1B7XAY3</accession>
<dbReference type="PANTHER" id="PTHR11060">
    <property type="entry name" value="PROTEIN MEMO1"/>
    <property type="match status" value="1"/>
</dbReference>
<keyword evidence="4" id="KW-1185">Reference proteome</keyword>
<dbReference type="PANTHER" id="PTHR11060:SF0">
    <property type="entry name" value="PROTEIN MEMO1"/>
    <property type="match status" value="1"/>
</dbReference>
<reference evidence="3 4" key="1">
    <citation type="submission" date="2015-01" db="EMBL/GenBank/DDBJ databases">
        <title>Desulfovibrio sp. JC271 draft genome sequence.</title>
        <authorList>
            <person name="Shivani Y."/>
            <person name="Subhash Y."/>
            <person name="Sasikala C."/>
            <person name="Ramana C.V."/>
        </authorList>
    </citation>
    <scope>NUCLEOTIDE SEQUENCE [LARGE SCALE GENOMIC DNA]</scope>
    <source>
        <strain evidence="3 4">JC271</strain>
    </source>
</reference>
<evidence type="ECO:0000313" key="4">
    <source>
        <dbReference type="Proteomes" id="UP000091979"/>
    </source>
</evidence>
<dbReference type="Proteomes" id="UP000091979">
    <property type="component" value="Unassembled WGS sequence"/>
</dbReference>